<organism evidence="2 3">
    <name type="scientific">Alsobacter ponti</name>
    <dbReference type="NCBI Taxonomy" id="2962936"/>
    <lineage>
        <taxon>Bacteria</taxon>
        <taxon>Pseudomonadati</taxon>
        <taxon>Pseudomonadota</taxon>
        <taxon>Alphaproteobacteria</taxon>
        <taxon>Hyphomicrobiales</taxon>
        <taxon>Alsobacteraceae</taxon>
        <taxon>Alsobacter</taxon>
    </lineage>
</organism>
<evidence type="ECO:0000313" key="2">
    <source>
        <dbReference type="EMBL" id="MCP8939371.1"/>
    </source>
</evidence>
<comment type="caution">
    <text evidence="2">The sequence shown here is derived from an EMBL/GenBank/DDBJ whole genome shotgun (WGS) entry which is preliminary data.</text>
</comment>
<evidence type="ECO:0000256" key="1">
    <source>
        <dbReference type="SAM" id="Phobius"/>
    </source>
</evidence>
<dbReference type="Proteomes" id="UP001205890">
    <property type="component" value="Unassembled WGS sequence"/>
</dbReference>
<protein>
    <submittedName>
        <fullName evidence="2">Uncharacterized protein</fullName>
    </submittedName>
</protein>
<dbReference type="RefSeq" id="WP_254742714.1">
    <property type="nucleotide sequence ID" value="NZ_JANCLU010000011.1"/>
</dbReference>
<keyword evidence="1" id="KW-0472">Membrane</keyword>
<keyword evidence="1" id="KW-1133">Transmembrane helix</keyword>
<reference evidence="2 3" key="1">
    <citation type="submission" date="2022-07" db="EMBL/GenBank/DDBJ databases">
        <authorList>
            <person name="Li W.-J."/>
            <person name="Deng Q.-Q."/>
        </authorList>
    </citation>
    <scope>NUCLEOTIDE SEQUENCE [LARGE SCALE GENOMIC DNA]</scope>
    <source>
        <strain evidence="2 3">SYSU M60028</strain>
    </source>
</reference>
<proteinExistence type="predicted"/>
<evidence type="ECO:0000313" key="3">
    <source>
        <dbReference type="Proteomes" id="UP001205890"/>
    </source>
</evidence>
<keyword evidence="3" id="KW-1185">Reference proteome</keyword>
<name>A0ABT1LE30_9HYPH</name>
<keyword evidence="1" id="KW-0812">Transmembrane</keyword>
<gene>
    <name evidence="2" type="ORF">NK718_12670</name>
</gene>
<feature type="transmembrane region" description="Helical" evidence="1">
    <location>
        <begin position="30"/>
        <end position="50"/>
    </location>
</feature>
<dbReference type="EMBL" id="JANCLU010000011">
    <property type="protein sequence ID" value="MCP8939371.1"/>
    <property type="molecule type" value="Genomic_DNA"/>
</dbReference>
<sequence length="70" mass="7028">MFTPGCMGVVVPGGVDWDADSVNSMRCNRLSLGAMLLVALALLAGLAVLGSAGSQIRTARVGLPAASMPL</sequence>
<accession>A0ABT1LE30</accession>